<evidence type="ECO:0000313" key="2">
    <source>
        <dbReference type="EMBL" id="PWN55013.1"/>
    </source>
</evidence>
<dbReference type="Proteomes" id="UP000251800">
    <property type="component" value="Unassembled WGS sequence"/>
</dbReference>
<dbReference type="SUPFAM" id="SSF55729">
    <property type="entry name" value="Acyl-CoA N-acyltransferases (Nat)"/>
    <property type="match status" value="1"/>
</dbReference>
<dbReference type="CDD" id="cd04301">
    <property type="entry name" value="NAT_SF"/>
    <property type="match status" value="1"/>
</dbReference>
<protein>
    <recommendedName>
        <fullName evidence="1">N-acetyltransferase domain-containing protein</fullName>
    </recommendedName>
</protein>
<sequence>MTNAAGLTSAAAPLPLRVLPPKTAPSASSKPAMLSLSMRWVSKPVRVRANDAAEYEPPLPEVCRLGRQFLEATTPIVARFPHGTGSETLKIMSTLRPARSAESPLLWSLLQRSVRSLAPGHYSAEAIAAWAPATPDHPAWSRRLTGQTTLVVERLGQIAGFISYDHKGHIDLLYTDPDHVRCGMAGTLLRAAEDALRAEAQPRLTTAASRVAMPVFRRHGFEVVREERVHRNGVAISRYAMVKPLPMKPVADG</sequence>
<keyword evidence="3" id="KW-1185">Reference proteome</keyword>
<dbReference type="GO" id="GO:0016747">
    <property type="term" value="F:acyltransferase activity, transferring groups other than amino-acyl groups"/>
    <property type="evidence" value="ECO:0007669"/>
    <property type="project" value="InterPro"/>
</dbReference>
<feature type="domain" description="N-acetyltransferase" evidence="1">
    <location>
        <begin position="93"/>
        <end position="246"/>
    </location>
</feature>
<organism evidence="2 3">
    <name type="scientific">Abyssibacter profundi</name>
    <dbReference type="NCBI Taxonomy" id="2182787"/>
    <lineage>
        <taxon>Bacteria</taxon>
        <taxon>Pseudomonadati</taxon>
        <taxon>Pseudomonadota</taxon>
        <taxon>Gammaproteobacteria</taxon>
        <taxon>Chromatiales</taxon>
        <taxon>Oceanococcaceae</taxon>
        <taxon>Abyssibacter</taxon>
    </lineage>
</organism>
<dbReference type="PROSITE" id="PS51186">
    <property type="entry name" value="GNAT"/>
    <property type="match status" value="1"/>
</dbReference>
<dbReference type="InterPro" id="IPR016181">
    <property type="entry name" value="Acyl_CoA_acyltransferase"/>
</dbReference>
<dbReference type="Gene3D" id="3.40.630.30">
    <property type="match status" value="1"/>
</dbReference>
<proteinExistence type="predicted"/>
<accession>A0A383XQV9</accession>
<comment type="caution">
    <text evidence="2">The sequence shown here is derived from an EMBL/GenBank/DDBJ whole genome shotgun (WGS) entry which is preliminary data.</text>
</comment>
<dbReference type="InterPro" id="IPR052564">
    <property type="entry name" value="N-acetyltrans/Recomb-assoc"/>
</dbReference>
<dbReference type="AlphaFoldDB" id="A0A383XQV9"/>
<name>A0A383XQV9_9GAMM</name>
<reference evidence="2 3" key="1">
    <citation type="submission" date="2018-05" db="EMBL/GenBank/DDBJ databases">
        <title>Abyssibacter profundi OUC007T gen. nov., sp. nov, a marine bacterium isolated from seawater of the Mariana Trench.</title>
        <authorList>
            <person name="Zhou S."/>
        </authorList>
    </citation>
    <scope>NUCLEOTIDE SEQUENCE [LARGE SCALE GENOMIC DNA]</scope>
    <source>
        <strain evidence="2 3">OUC007</strain>
    </source>
</reference>
<gene>
    <name evidence="2" type="ORF">DEH80_14615</name>
</gene>
<dbReference type="PANTHER" id="PTHR43451">
    <property type="entry name" value="ACETYLTRANSFERASE (GNAT) FAMILY PROTEIN"/>
    <property type="match status" value="1"/>
</dbReference>
<dbReference type="PANTHER" id="PTHR43451:SF1">
    <property type="entry name" value="ACETYLTRANSFERASE"/>
    <property type="match status" value="1"/>
</dbReference>
<dbReference type="EMBL" id="QEQK01000015">
    <property type="protein sequence ID" value="PWN55013.1"/>
    <property type="molecule type" value="Genomic_DNA"/>
</dbReference>
<dbReference type="InterPro" id="IPR000182">
    <property type="entry name" value="GNAT_dom"/>
</dbReference>
<evidence type="ECO:0000259" key="1">
    <source>
        <dbReference type="PROSITE" id="PS51186"/>
    </source>
</evidence>
<evidence type="ECO:0000313" key="3">
    <source>
        <dbReference type="Proteomes" id="UP000251800"/>
    </source>
</evidence>
<dbReference type="Pfam" id="PF13673">
    <property type="entry name" value="Acetyltransf_10"/>
    <property type="match status" value="1"/>
</dbReference>